<organism evidence="3 4">
    <name type="scientific">Pontibacter arcticus</name>
    <dbReference type="NCBI Taxonomy" id="2080288"/>
    <lineage>
        <taxon>Bacteria</taxon>
        <taxon>Pseudomonadati</taxon>
        <taxon>Bacteroidota</taxon>
        <taxon>Cytophagia</taxon>
        <taxon>Cytophagales</taxon>
        <taxon>Hymenobacteraceae</taxon>
        <taxon>Pontibacter</taxon>
    </lineage>
</organism>
<dbReference type="EMBL" id="QMDV01000001">
    <property type="protein sequence ID" value="RAU84543.1"/>
    <property type="molecule type" value="Genomic_DNA"/>
</dbReference>
<feature type="transmembrane region" description="Helical" evidence="1">
    <location>
        <begin position="168"/>
        <end position="188"/>
    </location>
</feature>
<dbReference type="OrthoDB" id="975088at2"/>
<evidence type="ECO:0000256" key="1">
    <source>
        <dbReference type="SAM" id="Phobius"/>
    </source>
</evidence>
<sequence length="393" mass="44658">MSGYLPKYKKTVFALILSVLLLWCCKAAQAQPLPLEQKNTITKNWLVYQSESAELLPYISKVHSGYNALHQWVAITDVQPFLVDFTAPKDLCLLLNNKLIFKADSTAVYTLDLKKYSEGIKPVKGNYLLTVWHPDQQPDVASFKNHITEIYDITPQSKRPFAVKFREYVNQNAFILFILLIGLIYGWLRSNFPADFAGIFNLGTLHDRAGSMQQAPLIKPIGSWSGVLFILAFSLSIALVIAAIHTNVQHVRLFNRLFPVSEADLTTKIIFYTFLVFGFILFKYLFLKVMGFIFGLEQVVDLQYREFLRSILFLGMFLPVVMLLYLALNAAMPQTILLISNLAVSLLLVLAILRVFFVVNTKAPILNLHLFSYLCATEVIPLAIMLKLIVFNF</sequence>
<protein>
    <submittedName>
        <fullName evidence="3">DUF4271 domain-containing protein</fullName>
    </submittedName>
</protein>
<dbReference type="Proteomes" id="UP000251692">
    <property type="component" value="Unassembled WGS sequence"/>
</dbReference>
<feature type="signal peptide" evidence="2">
    <location>
        <begin position="1"/>
        <end position="30"/>
    </location>
</feature>
<gene>
    <name evidence="3" type="ORF">DP923_05005</name>
</gene>
<comment type="caution">
    <text evidence="3">The sequence shown here is derived from an EMBL/GenBank/DDBJ whole genome shotgun (WGS) entry which is preliminary data.</text>
</comment>
<reference evidence="3 4" key="2">
    <citation type="submission" date="2018-07" db="EMBL/GenBank/DDBJ databases">
        <title>Pontibacter sp. 2b14 genomic sequence and assembly.</title>
        <authorList>
            <person name="Du Z.-J."/>
        </authorList>
    </citation>
    <scope>NUCLEOTIDE SEQUENCE [LARGE SCALE GENOMIC DNA]</scope>
    <source>
        <strain evidence="3 4">2b14</strain>
    </source>
</reference>
<evidence type="ECO:0000313" key="3">
    <source>
        <dbReference type="EMBL" id="RAU84543.1"/>
    </source>
</evidence>
<feature type="transmembrane region" description="Helical" evidence="1">
    <location>
        <begin position="307"/>
        <end position="328"/>
    </location>
</feature>
<keyword evidence="2" id="KW-0732">Signal</keyword>
<dbReference type="InterPro" id="IPR025367">
    <property type="entry name" value="DUF4271"/>
</dbReference>
<feature type="transmembrane region" description="Helical" evidence="1">
    <location>
        <begin position="334"/>
        <end position="358"/>
    </location>
</feature>
<proteinExistence type="predicted"/>
<keyword evidence="4" id="KW-1185">Reference proteome</keyword>
<reference evidence="3 4" key="1">
    <citation type="submission" date="2018-06" db="EMBL/GenBank/DDBJ databases">
        <authorList>
            <person name="Liu Z.-W."/>
        </authorList>
    </citation>
    <scope>NUCLEOTIDE SEQUENCE [LARGE SCALE GENOMIC DNA]</scope>
    <source>
        <strain evidence="3 4">2b14</strain>
    </source>
</reference>
<evidence type="ECO:0000313" key="4">
    <source>
        <dbReference type="Proteomes" id="UP000251692"/>
    </source>
</evidence>
<name>A0A364RJT5_9BACT</name>
<keyword evidence="1" id="KW-0812">Transmembrane</keyword>
<dbReference type="Pfam" id="PF14093">
    <property type="entry name" value="DUF4271"/>
    <property type="match status" value="1"/>
</dbReference>
<keyword evidence="1" id="KW-1133">Transmembrane helix</keyword>
<keyword evidence="1" id="KW-0472">Membrane</keyword>
<feature type="transmembrane region" description="Helical" evidence="1">
    <location>
        <begin position="265"/>
        <end position="286"/>
    </location>
</feature>
<feature type="transmembrane region" description="Helical" evidence="1">
    <location>
        <begin position="370"/>
        <end position="390"/>
    </location>
</feature>
<feature type="chain" id="PRO_5016984990" evidence="2">
    <location>
        <begin position="31"/>
        <end position="393"/>
    </location>
</feature>
<feature type="transmembrane region" description="Helical" evidence="1">
    <location>
        <begin position="221"/>
        <end position="245"/>
    </location>
</feature>
<dbReference type="AlphaFoldDB" id="A0A364RJT5"/>
<accession>A0A364RJT5</accession>
<evidence type="ECO:0000256" key="2">
    <source>
        <dbReference type="SAM" id="SignalP"/>
    </source>
</evidence>